<proteinExistence type="predicted"/>
<name>A0A0L0BMW1_LUCCU</name>
<accession>A0A0L0BMW1</accession>
<dbReference type="EMBL" id="JRES01001623">
    <property type="protein sequence ID" value="KNC21435.1"/>
    <property type="molecule type" value="Genomic_DNA"/>
</dbReference>
<keyword evidence="2" id="KW-1185">Reference proteome</keyword>
<evidence type="ECO:0000313" key="1">
    <source>
        <dbReference type="EMBL" id="KNC21435.1"/>
    </source>
</evidence>
<sequence>MEPKLTGAVVTMGVFSEAAAAAKEGDSVATFGKGGGIMSKGEILLAVVAKLVSTPVILSLAVDVAEGIRPSNVGRCASKRNSKSCLVPFNDSICFCNSSRFFSNICTSSVSSLVWSTLRLRHLAAANLLRSRRMRLFSSSSGDMLLLVAGRRPPPRRVGVADVVVALDEVLLLLLPEFEILAAAVATAKAAKLTVVKSFVVEELELLRLLTPKPLRPF</sequence>
<dbReference type="Proteomes" id="UP000037069">
    <property type="component" value="Unassembled WGS sequence"/>
</dbReference>
<comment type="caution">
    <text evidence="1">The sequence shown here is derived from an EMBL/GenBank/DDBJ whole genome shotgun (WGS) entry which is preliminary data.</text>
</comment>
<protein>
    <submittedName>
        <fullName evidence="1">Uncharacterized protein</fullName>
    </submittedName>
</protein>
<reference evidence="1 2" key="1">
    <citation type="journal article" date="2015" name="Nat. Commun.">
        <title>Lucilia cuprina genome unlocks parasitic fly biology to underpin future interventions.</title>
        <authorList>
            <person name="Anstead C.A."/>
            <person name="Korhonen P.K."/>
            <person name="Young N.D."/>
            <person name="Hall R.S."/>
            <person name="Jex A.R."/>
            <person name="Murali S.C."/>
            <person name="Hughes D.S."/>
            <person name="Lee S.F."/>
            <person name="Perry T."/>
            <person name="Stroehlein A.J."/>
            <person name="Ansell B.R."/>
            <person name="Breugelmans B."/>
            <person name="Hofmann A."/>
            <person name="Qu J."/>
            <person name="Dugan S."/>
            <person name="Lee S.L."/>
            <person name="Chao H."/>
            <person name="Dinh H."/>
            <person name="Han Y."/>
            <person name="Doddapaneni H.V."/>
            <person name="Worley K.C."/>
            <person name="Muzny D.M."/>
            <person name="Ioannidis P."/>
            <person name="Waterhouse R.M."/>
            <person name="Zdobnov E.M."/>
            <person name="James P.J."/>
            <person name="Bagnall N.H."/>
            <person name="Kotze A.C."/>
            <person name="Gibbs R.A."/>
            <person name="Richards S."/>
            <person name="Batterham P."/>
            <person name="Gasser R.B."/>
        </authorList>
    </citation>
    <scope>NUCLEOTIDE SEQUENCE [LARGE SCALE GENOMIC DNA]</scope>
    <source>
        <strain evidence="1 2">LS</strain>
        <tissue evidence="1">Full body</tissue>
    </source>
</reference>
<organism evidence="1 2">
    <name type="scientific">Lucilia cuprina</name>
    <name type="common">Green bottle fly</name>
    <name type="synonym">Australian sheep blowfly</name>
    <dbReference type="NCBI Taxonomy" id="7375"/>
    <lineage>
        <taxon>Eukaryota</taxon>
        <taxon>Metazoa</taxon>
        <taxon>Ecdysozoa</taxon>
        <taxon>Arthropoda</taxon>
        <taxon>Hexapoda</taxon>
        <taxon>Insecta</taxon>
        <taxon>Pterygota</taxon>
        <taxon>Neoptera</taxon>
        <taxon>Endopterygota</taxon>
        <taxon>Diptera</taxon>
        <taxon>Brachycera</taxon>
        <taxon>Muscomorpha</taxon>
        <taxon>Oestroidea</taxon>
        <taxon>Calliphoridae</taxon>
        <taxon>Luciliinae</taxon>
        <taxon>Lucilia</taxon>
    </lineage>
</organism>
<gene>
    <name evidence="1" type="ORF">FF38_12597</name>
</gene>
<evidence type="ECO:0000313" key="2">
    <source>
        <dbReference type="Proteomes" id="UP000037069"/>
    </source>
</evidence>
<dbReference type="AlphaFoldDB" id="A0A0L0BMW1"/>